<evidence type="ECO:0000313" key="3">
    <source>
        <dbReference type="EMBL" id="WLV25819.1"/>
    </source>
</evidence>
<dbReference type="PANTHER" id="PTHR42879:SF2">
    <property type="entry name" value="3-OXOACYL-[ACYL-CARRIER-PROTEIN] REDUCTASE FABG"/>
    <property type="match status" value="1"/>
</dbReference>
<dbReference type="EMBL" id="CP129113">
    <property type="protein sequence ID" value="WLV25819.1"/>
    <property type="molecule type" value="Genomic_DNA"/>
</dbReference>
<comment type="similarity">
    <text evidence="1">Belongs to the short-chain dehydrogenases/reductases (SDR) family.</text>
</comment>
<accession>A0ABY9KYV1</accession>
<dbReference type="PANTHER" id="PTHR42879">
    <property type="entry name" value="3-OXOACYL-(ACYL-CARRIER-PROTEIN) REDUCTASE"/>
    <property type="match status" value="1"/>
</dbReference>
<dbReference type="NCBIfam" id="NF047420">
    <property type="entry name" value="EF_P_mod_YmfI"/>
    <property type="match status" value="1"/>
</dbReference>
<sequence>MKGNVLLVGASGDIGAAIARQLEAAGFGLLLHYNQNAKRMDELREKLRPESILLELKADLRDEENVHALLEQLVFPVHHVVFASGAADYGLFQDVTYEKMDEMLNLHVKSPWVITKNLLPSMLSNQSGNIVFITSIWGAVGASNEVIYSSVKGAQNSFVKALAREVGPSGVRVNAVSPGYIRTKMNAQLSEDDSNLLEAEIPLGRAGNPLDVANAVAFLLNEKSSYIHGEIMNVDGGWS</sequence>
<gene>
    <name evidence="3" type="ORF">QR721_06330</name>
</gene>
<dbReference type="PRINTS" id="PR00081">
    <property type="entry name" value="GDHRDH"/>
</dbReference>
<dbReference type="Gene3D" id="3.40.50.720">
    <property type="entry name" value="NAD(P)-binding Rossmann-like Domain"/>
    <property type="match status" value="1"/>
</dbReference>
<dbReference type="InterPro" id="IPR002347">
    <property type="entry name" value="SDR_fam"/>
</dbReference>
<dbReference type="SUPFAM" id="SSF51735">
    <property type="entry name" value="NAD(P)-binding Rossmann-fold domains"/>
    <property type="match status" value="1"/>
</dbReference>
<organism evidence="3 4">
    <name type="scientific">Aciduricibacillus chroicocephali</name>
    <dbReference type="NCBI Taxonomy" id="3054939"/>
    <lineage>
        <taxon>Bacteria</taxon>
        <taxon>Bacillati</taxon>
        <taxon>Bacillota</taxon>
        <taxon>Bacilli</taxon>
        <taxon>Bacillales</taxon>
        <taxon>Bacillaceae</taxon>
        <taxon>Aciduricibacillus</taxon>
    </lineage>
</organism>
<dbReference type="InterPro" id="IPR057326">
    <property type="entry name" value="KR_dom"/>
</dbReference>
<protein>
    <submittedName>
        <fullName evidence="3">SDR family oxidoreductase</fullName>
    </submittedName>
</protein>
<dbReference type="CDD" id="cd05233">
    <property type="entry name" value="SDR_c"/>
    <property type="match status" value="1"/>
</dbReference>
<keyword evidence="4" id="KW-1185">Reference proteome</keyword>
<feature type="domain" description="Ketoreductase" evidence="2">
    <location>
        <begin position="3"/>
        <end position="184"/>
    </location>
</feature>
<evidence type="ECO:0000259" key="2">
    <source>
        <dbReference type="SMART" id="SM00822"/>
    </source>
</evidence>
<name>A0ABY9KYV1_9BACI</name>
<dbReference type="Proteomes" id="UP001180087">
    <property type="component" value="Chromosome"/>
</dbReference>
<evidence type="ECO:0000313" key="4">
    <source>
        <dbReference type="Proteomes" id="UP001180087"/>
    </source>
</evidence>
<dbReference type="SMART" id="SM00822">
    <property type="entry name" value="PKS_KR"/>
    <property type="match status" value="1"/>
</dbReference>
<proteinExistence type="inferred from homology"/>
<dbReference type="Pfam" id="PF13561">
    <property type="entry name" value="adh_short_C2"/>
    <property type="match status" value="1"/>
</dbReference>
<dbReference type="RefSeq" id="WP_348029613.1">
    <property type="nucleotide sequence ID" value="NZ_CP129113.1"/>
</dbReference>
<dbReference type="InterPro" id="IPR050259">
    <property type="entry name" value="SDR"/>
</dbReference>
<evidence type="ECO:0000256" key="1">
    <source>
        <dbReference type="ARBA" id="ARBA00006484"/>
    </source>
</evidence>
<reference evidence="3" key="1">
    <citation type="submission" date="2023-06" db="EMBL/GenBank/DDBJ databases">
        <title>A Treasure from Seagulls: Isolation and Description of Aciduricobacillus qingdaonensis gen. nov., sp. nov., a Rare Obligately Uric Acid-utilizing Member in the Family Bacillaceae.</title>
        <authorList>
            <person name="Liu W."/>
            <person name="Wang B."/>
        </authorList>
    </citation>
    <scope>NUCLEOTIDE SEQUENCE</scope>
    <source>
        <strain evidence="3">44XB</strain>
    </source>
</reference>
<dbReference type="InterPro" id="IPR036291">
    <property type="entry name" value="NAD(P)-bd_dom_sf"/>
</dbReference>